<reference evidence="7" key="1">
    <citation type="submission" date="2019-03" db="EMBL/GenBank/DDBJ databases">
        <title>Single cell metagenomics reveals metabolic interactions within the superorganism composed of flagellate Streblomastix strix and complex community of Bacteroidetes bacteria on its surface.</title>
        <authorList>
            <person name="Treitli S.C."/>
            <person name="Kolisko M."/>
            <person name="Husnik F."/>
            <person name="Keeling P."/>
            <person name="Hampl V."/>
        </authorList>
    </citation>
    <scope>NUCLEOTIDE SEQUENCE</scope>
    <source>
        <strain evidence="7">STM</strain>
    </source>
</reference>
<dbReference type="PANTHER" id="PTHR30213">
    <property type="entry name" value="INNER MEMBRANE PROTEIN YHJD"/>
    <property type="match status" value="1"/>
</dbReference>
<sequence>MYKKLIEFWKFLTYDIWRVTENEVSKRQFSLLTVVKTIYLCINRFISDRLINKASALTYCSLLAVVPMLAIIFAIARGFGFSTIMENLFRHGFGGKNTTTETLLRFVESYLSETKGGGLFVGVGLILLLWTVINLVNNIESTFNGIWGIKNPRSMYRKITDYFSMFLLLPIFLVVSGGLSIFMSTIVGEMESYVILTPLFRFLVKLVPFILTWLMFTGLYIFMPNTKVKFKYAFVSGVFVGSMYQFFQYVYINGQMSVSKYDAVYGSFAAIPLLLLWLHISWIICLFGVELTYAGQNIHNFSFDKDTHKISRRYRDFVALLIMSLIVKRFAVGEKPYTAQIISQEYHIPLRLTKQVLNLLEEINLLCEAVNDPKNEETVFLPAMDINLLNAGILFEKLDTYGSEDFKIDTQDRFYGQWKLLCDSKERYYKEASNILLKDFVNLINISN</sequence>
<dbReference type="Pfam" id="PF03631">
    <property type="entry name" value="Virul_fac_BrkB"/>
    <property type="match status" value="1"/>
</dbReference>
<keyword evidence="2" id="KW-1003">Cell membrane</keyword>
<protein>
    <submittedName>
        <fullName evidence="7">Uncharacterized protein</fullName>
    </submittedName>
</protein>
<feature type="transmembrane region" description="Helical" evidence="6">
    <location>
        <begin position="230"/>
        <end position="252"/>
    </location>
</feature>
<dbReference type="GO" id="GO:0005886">
    <property type="term" value="C:plasma membrane"/>
    <property type="evidence" value="ECO:0007669"/>
    <property type="project" value="UniProtKB-SubCell"/>
</dbReference>
<evidence type="ECO:0000256" key="2">
    <source>
        <dbReference type="ARBA" id="ARBA00022475"/>
    </source>
</evidence>
<gene>
    <name evidence="7" type="ORF">EZS27_005013</name>
</gene>
<evidence type="ECO:0000256" key="5">
    <source>
        <dbReference type="ARBA" id="ARBA00023136"/>
    </source>
</evidence>
<evidence type="ECO:0000313" key="7">
    <source>
        <dbReference type="EMBL" id="KAA6347525.1"/>
    </source>
</evidence>
<organism evidence="7">
    <name type="scientific">termite gut metagenome</name>
    <dbReference type="NCBI Taxonomy" id="433724"/>
    <lineage>
        <taxon>unclassified sequences</taxon>
        <taxon>metagenomes</taxon>
        <taxon>organismal metagenomes</taxon>
    </lineage>
</organism>
<dbReference type="NCBIfam" id="TIGR00765">
    <property type="entry name" value="yihY_not_rbn"/>
    <property type="match status" value="1"/>
</dbReference>
<evidence type="ECO:0000256" key="3">
    <source>
        <dbReference type="ARBA" id="ARBA00022692"/>
    </source>
</evidence>
<accession>A0A5J4SR06</accession>
<comment type="caution">
    <text evidence="7">The sequence shown here is derived from an EMBL/GenBank/DDBJ whole genome shotgun (WGS) entry which is preliminary data.</text>
</comment>
<evidence type="ECO:0000256" key="6">
    <source>
        <dbReference type="SAM" id="Phobius"/>
    </source>
</evidence>
<feature type="transmembrane region" description="Helical" evidence="6">
    <location>
        <begin position="56"/>
        <end position="76"/>
    </location>
</feature>
<dbReference type="PANTHER" id="PTHR30213:SF0">
    <property type="entry name" value="UPF0761 MEMBRANE PROTEIN YIHY"/>
    <property type="match status" value="1"/>
</dbReference>
<name>A0A5J4SR06_9ZZZZ</name>
<proteinExistence type="predicted"/>
<feature type="transmembrane region" description="Helical" evidence="6">
    <location>
        <begin position="202"/>
        <end position="223"/>
    </location>
</feature>
<keyword evidence="4 6" id="KW-1133">Transmembrane helix</keyword>
<feature type="transmembrane region" description="Helical" evidence="6">
    <location>
        <begin position="264"/>
        <end position="293"/>
    </location>
</feature>
<dbReference type="InterPro" id="IPR017039">
    <property type="entry name" value="Virul_fac_BrkB"/>
</dbReference>
<keyword evidence="5 6" id="KW-0472">Membrane</keyword>
<dbReference type="EMBL" id="SNRY01000093">
    <property type="protein sequence ID" value="KAA6347525.1"/>
    <property type="molecule type" value="Genomic_DNA"/>
</dbReference>
<feature type="transmembrane region" description="Helical" evidence="6">
    <location>
        <begin position="119"/>
        <end position="139"/>
    </location>
</feature>
<evidence type="ECO:0000256" key="1">
    <source>
        <dbReference type="ARBA" id="ARBA00004651"/>
    </source>
</evidence>
<feature type="transmembrane region" description="Helical" evidence="6">
    <location>
        <begin position="159"/>
        <end position="182"/>
    </location>
</feature>
<keyword evidence="3 6" id="KW-0812">Transmembrane</keyword>
<evidence type="ECO:0000256" key="4">
    <source>
        <dbReference type="ARBA" id="ARBA00022989"/>
    </source>
</evidence>
<dbReference type="AlphaFoldDB" id="A0A5J4SR06"/>
<comment type="subcellular location">
    <subcellularLocation>
        <location evidence="1">Cell membrane</location>
        <topology evidence="1">Multi-pass membrane protein</topology>
    </subcellularLocation>
</comment>